<reference evidence="1" key="1">
    <citation type="submission" date="2021-01" db="EMBL/GenBank/DDBJ databases">
        <authorList>
            <person name="Corre E."/>
            <person name="Pelletier E."/>
            <person name="Niang G."/>
            <person name="Scheremetjew M."/>
            <person name="Finn R."/>
            <person name="Kale V."/>
            <person name="Holt S."/>
            <person name="Cochrane G."/>
            <person name="Meng A."/>
            <person name="Brown T."/>
            <person name="Cohen L."/>
        </authorList>
    </citation>
    <scope>NUCLEOTIDE SEQUENCE</scope>
    <source>
        <strain evidence="1">SAG 63-3</strain>
    </source>
</reference>
<dbReference type="AlphaFoldDB" id="A0A7S0VQ52"/>
<accession>A0A7S0VQ52</accession>
<proteinExistence type="predicted"/>
<evidence type="ECO:0000313" key="1">
    <source>
        <dbReference type="EMBL" id="CAD8793253.1"/>
    </source>
</evidence>
<sequence length="135" mass="15509">MLQSTSSIFVKALPSGAEILSKATMPIVSTHRFFASDSDSEKKRAYYRGARYGTQLAKKNKDQLERARVILDCYSNELYSPDTEPVEVKEVTINTLQTMRFLFPQNSKEHLDLKKNIAQYKLNSLNRELLSYLPK</sequence>
<dbReference type="EMBL" id="HBFM01034203">
    <property type="protein sequence ID" value="CAD8793253.1"/>
    <property type="molecule type" value="Transcribed_RNA"/>
</dbReference>
<organism evidence="1">
    <name type="scientific">Polytomella parva</name>
    <dbReference type="NCBI Taxonomy" id="51329"/>
    <lineage>
        <taxon>Eukaryota</taxon>
        <taxon>Viridiplantae</taxon>
        <taxon>Chlorophyta</taxon>
        <taxon>core chlorophytes</taxon>
        <taxon>Chlorophyceae</taxon>
        <taxon>CS clade</taxon>
        <taxon>Chlamydomonadales</taxon>
        <taxon>Chlamydomonadaceae</taxon>
        <taxon>Polytomella</taxon>
    </lineage>
</organism>
<protein>
    <submittedName>
        <fullName evidence="1">Uncharacterized protein</fullName>
    </submittedName>
</protein>
<gene>
    <name evidence="1" type="ORF">PPAR00522_LOCUS22275</name>
</gene>
<name>A0A7S0VQ52_9CHLO</name>